<feature type="compositionally biased region" description="Acidic residues" evidence="22">
    <location>
        <begin position="1046"/>
        <end position="1058"/>
    </location>
</feature>
<evidence type="ECO:0000256" key="18">
    <source>
        <dbReference type="ARBA" id="ARBA00023289"/>
    </source>
</evidence>
<dbReference type="PROSITE" id="PS00626">
    <property type="entry name" value="RCC1_2"/>
    <property type="match status" value="4"/>
</dbReference>
<evidence type="ECO:0000256" key="6">
    <source>
        <dbReference type="ARBA" id="ARBA00022490"/>
    </source>
</evidence>
<feature type="compositionally biased region" description="Basic residues" evidence="22">
    <location>
        <begin position="541"/>
        <end position="553"/>
    </location>
</feature>
<evidence type="ECO:0000256" key="15">
    <source>
        <dbReference type="ARBA" id="ARBA00023212"/>
    </source>
</evidence>
<dbReference type="InterPro" id="IPR058923">
    <property type="entry name" value="RCC1-like_dom"/>
</dbReference>
<feature type="region of interest" description="Disordered" evidence="22">
    <location>
        <begin position="530"/>
        <end position="900"/>
    </location>
</feature>
<keyword evidence="16" id="KW-0966">Cell projection</keyword>
<keyword evidence="19" id="KW-0844">Vision</keyword>
<evidence type="ECO:0000256" key="1">
    <source>
        <dbReference type="ARBA" id="ARBA00004120"/>
    </source>
</evidence>
<dbReference type="InterPro" id="IPR009091">
    <property type="entry name" value="RCC1/BLIP-II"/>
</dbReference>
<dbReference type="PRINTS" id="PR00633">
    <property type="entry name" value="RCCNDNSATION"/>
</dbReference>
<keyword evidence="10" id="KW-0677">Repeat</keyword>
<evidence type="ECO:0000256" key="8">
    <source>
        <dbReference type="ARBA" id="ARBA00022606"/>
    </source>
</evidence>
<feature type="compositionally biased region" description="Basic and acidic residues" evidence="22">
    <location>
        <begin position="1308"/>
        <end position="1318"/>
    </location>
</feature>
<feature type="compositionally biased region" description="Basic and acidic residues" evidence="22">
    <location>
        <begin position="1059"/>
        <end position="1068"/>
    </location>
</feature>
<feature type="compositionally biased region" description="Low complexity" evidence="22">
    <location>
        <begin position="431"/>
        <end position="454"/>
    </location>
</feature>
<feature type="compositionally biased region" description="Acidic residues" evidence="22">
    <location>
        <begin position="1167"/>
        <end position="1288"/>
    </location>
</feature>
<dbReference type="InterPro" id="IPR051625">
    <property type="entry name" value="Signaling_Regulatory_Domain"/>
</dbReference>
<feature type="domain" description="RCC1-like" evidence="23">
    <location>
        <begin position="34"/>
        <end position="280"/>
    </location>
</feature>
<evidence type="ECO:0000256" key="2">
    <source>
        <dbReference type="ARBA" id="ARBA00004300"/>
    </source>
</evidence>
<comment type="caution">
    <text evidence="24">The sequence shown here is derived from an EMBL/GenBank/DDBJ whole genome shotgun (WGS) entry which is preliminary data.</text>
</comment>
<dbReference type="PROSITE" id="PS50012">
    <property type="entry name" value="RCC1_3"/>
    <property type="match status" value="6"/>
</dbReference>
<feature type="compositionally biased region" description="Basic and acidic residues" evidence="22">
    <location>
        <begin position="996"/>
        <end position="1006"/>
    </location>
</feature>
<keyword evidence="5" id="KW-0488">Methylation</keyword>
<evidence type="ECO:0000313" key="24">
    <source>
        <dbReference type="EMBL" id="KAL2087778.1"/>
    </source>
</evidence>
<keyword evidence="15" id="KW-0206">Cytoskeleton</keyword>
<evidence type="ECO:0000256" key="13">
    <source>
        <dbReference type="ARBA" id="ARBA00023034"/>
    </source>
</evidence>
<feature type="compositionally biased region" description="Low complexity" evidence="22">
    <location>
        <begin position="581"/>
        <end position="598"/>
    </location>
</feature>
<keyword evidence="7" id="KW-0597">Phosphoprotein</keyword>
<feature type="compositionally biased region" description="Low complexity" evidence="22">
    <location>
        <begin position="833"/>
        <end position="843"/>
    </location>
</feature>
<dbReference type="Proteomes" id="UP001591681">
    <property type="component" value="Unassembled WGS sequence"/>
</dbReference>
<feature type="region of interest" description="Disordered" evidence="22">
    <location>
        <begin position="470"/>
        <end position="510"/>
    </location>
</feature>
<evidence type="ECO:0000256" key="14">
    <source>
        <dbReference type="ARBA" id="ARBA00023069"/>
    </source>
</evidence>
<evidence type="ECO:0000313" key="25">
    <source>
        <dbReference type="Proteomes" id="UP001591681"/>
    </source>
</evidence>
<comment type="subcellular location">
    <subcellularLocation>
        <location evidence="1">Cytoplasm</location>
        <location evidence="1">Cytoskeleton</location>
        <location evidence="1">Cilium basal body</location>
    </subcellularLocation>
    <subcellularLocation>
        <location evidence="4">Cytoplasm</location>
        <location evidence="4">Cytoskeleton</location>
        <location evidence="4">Flagellum axoneme</location>
    </subcellularLocation>
    <subcellularLocation>
        <location evidence="2">Cytoplasm</location>
        <location evidence="2">Cytoskeleton</location>
        <location evidence="2">Microtubule organizing center</location>
        <location evidence="2">Centrosome</location>
    </subcellularLocation>
    <subcellularLocation>
        <location evidence="3">Golgi apparatus</location>
    </subcellularLocation>
</comment>
<dbReference type="GO" id="GO:0005813">
    <property type="term" value="C:centrosome"/>
    <property type="evidence" value="ECO:0007669"/>
    <property type="project" value="UniProtKB-SubCell"/>
</dbReference>
<feature type="repeat" description="RCC1" evidence="21">
    <location>
        <begin position="315"/>
        <end position="368"/>
    </location>
</feature>
<feature type="repeat" description="RCC1" evidence="21">
    <location>
        <begin position="262"/>
        <end position="314"/>
    </location>
</feature>
<feature type="compositionally biased region" description="Basic and acidic residues" evidence="22">
    <location>
        <begin position="722"/>
        <end position="762"/>
    </location>
</feature>
<evidence type="ECO:0000256" key="9">
    <source>
        <dbReference type="ARBA" id="ARBA00022658"/>
    </source>
</evidence>
<dbReference type="GO" id="GO:0030030">
    <property type="term" value="P:cell projection organization"/>
    <property type="evidence" value="ECO:0007669"/>
    <property type="project" value="UniProtKB-KW"/>
</dbReference>
<dbReference type="GO" id="GO:0005794">
    <property type="term" value="C:Golgi apparatus"/>
    <property type="evidence" value="ECO:0007669"/>
    <property type="project" value="UniProtKB-SubCell"/>
</dbReference>
<evidence type="ECO:0000256" key="21">
    <source>
        <dbReference type="PROSITE-ProRule" id="PRU00235"/>
    </source>
</evidence>
<feature type="compositionally biased region" description="Basic and acidic residues" evidence="22">
    <location>
        <begin position="793"/>
        <end position="822"/>
    </location>
</feature>
<keyword evidence="12" id="KW-0282">Flagellum</keyword>
<feature type="compositionally biased region" description="Basic and acidic residues" evidence="22">
    <location>
        <begin position="1101"/>
        <end position="1116"/>
    </location>
</feature>
<evidence type="ECO:0000256" key="4">
    <source>
        <dbReference type="ARBA" id="ARBA00004611"/>
    </source>
</evidence>
<evidence type="ECO:0000256" key="7">
    <source>
        <dbReference type="ARBA" id="ARBA00022553"/>
    </source>
</evidence>
<keyword evidence="8" id="KW-0716">Sensory transduction</keyword>
<dbReference type="InterPro" id="IPR000408">
    <property type="entry name" value="Reg_chr_condens"/>
</dbReference>
<keyword evidence="6" id="KW-0963">Cytoplasm</keyword>
<gene>
    <name evidence="24" type="ORF">ACEWY4_016606</name>
</gene>
<dbReference type="PANTHER" id="PTHR22872:SF9">
    <property type="entry name" value="X-LINKED RETINITIS PIGMENTOSA GTPASE REGULATOR"/>
    <property type="match status" value="1"/>
</dbReference>
<dbReference type="GO" id="GO:0007601">
    <property type="term" value="P:visual perception"/>
    <property type="evidence" value="ECO:0007669"/>
    <property type="project" value="UniProtKB-KW"/>
</dbReference>
<dbReference type="SUPFAM" id="SSF50985">
    <property type="entry name" value="RCC1/BLIP-II"/>
    <property type="match status" value="1"/>
</dbReference>
<name>A0ABD1JKV4_9TELE</name>
<feature type="compositionally biased region" description="Basic and acidic residues" evidence="22">
    <location>
        <begin position="1014"/>
        <end position="1026"/>
    </location>
</feature>
<evidence type="ECO:0000256" key="3">
    <source>
        <dbReference type="ARBA" id="ARBA00004555"/>
    </source>
</evidence>
<keyword evidence="13" id="KW-0333">Golgi apparatus</keyword>
<feature type="region of interest" description="Disordered" evidence="22">
    <location>
        <begin position="409"/>
        <end position="457"/>
    </location>
</feature>
<dbReference type="Gene3D" id="2.130.10.30">
    <property type="entry name" value="Regulator of chromosome condensation 1/beta-lactamase-inhibitor protein II"/>
    <property type="match status" value="1"/>
</dbReference>
<evidence type="ECO:0000256" key="17">
    <source>
        <dbReference type="ARBA" id="ARBA00023288"/>
    </source>
</evidence>
<feature type="compositionally biased region" description="Polar residues" evidence="22">
    <location>
        <begin position="674"/>
        <end position="683"/>
    </location>
</feature>
<evidence type="ECO:0000259" key="23">
    <source>
        <dbReference type="Pfam" id="PF25390"/>
    </source>
</evidence>
<feature type="compositionally biased region" description="Acidic residues" evidence="22">
    <location>
        <begin position="1128"/>
        <end position="1159"/>
    </location>
</feature>
<evidence type="ECO:0000256" key="16">
    <source>
        <dbReference type="ARBA" id="ARBA00023273"/>
    </source>
</evidence>
<feature type="compositionally biased region" description="Low complexity" evidence="22">
    <location>
        <begin position="767"/>
        <end position="777"/>
    </location>
</feature>
<dbReference type="FunFam" id="2.130.10.30:FF:000013">
    <property type="entry name" value="Retinitis pigmentosa GTPase regulator isoform 1"/>
    <property type="match status" value="1"/>
</dbReference>
<dbReference type="GO" id="GO:0005085">
    <property type="term" value="F:guanyl-nucleotide exchange factor activity"/>
    <property type="evidence" value="ECO:0007669"/>
    <property type="project" value="UniProtKB-KW"/>
</dbReference>
<keyword evidence="14" id="KW-0969">Cilium</keyword>
<feature type="compositionally biased region" description="Low complexity" evidence="22">
    <location>
        <begin position="958"/>
        <end position="975"/>
    </location>
</feature>
<feature type="compositionally biased region" description="Basic and acidic residues" evidence="22">
    <location>
        <begin position="630"/>
        <end position="640"/>
    </location>
</feature>
<feature type="compositionally biased region" description="Low complexity" evidence="22">
    <location>
        <begin position="1295"/>
        <end position="1307"/>
    </location>
</feature>
<feature type="region of interest" description="Disordered" evidence="22">
    <location>
        <begin position="927"/>
        <end position="1360"/>
    </location>
</feature>
<feature type="repeat" description="RCC1" evidence="21">
    <location>
        <begin position="107"/>
        <end position="159"/>
    </location>
</feature>
<feature type="compositionally biased region" description="Basic and acidic residues" evidence="22">
    <location>
        <begin position="703"/>
        <end position="715"/>
    </location>
</feature>
<feature type="compositionally biased region" description="Basic and acidic residues" evidence="22">
    <location>
        <begin position="870"/>
        <end position="886"/>
    </location>
</feature>
<keyword evidence="18" id="KW-0636">Prenylation</keyword>
<reference evidence="24 25" key="1">
    <citation type="submission" date="2024-09" db="EMBL/GenBank/DDBJ databases">
        <title>A chromosome-level genome assembly of Gray's grenadier anchovy, Coilia grayii.</title>
        <authorList>
            <person name="Fu Z."/>
        </authorList>
    </citation>
    <scope>NUCLEOTIDE SEQUENCE [LARGE SCALE GENOMIC DNA]</scope>
    <source>
        <strain evidence="24">G4</strain>
        <tissue evidence="24">Muscle</tissue>
    </source>
</reference>
<feature type="repeat" description="RCC1" evidence="21">
    <location>
        <begin position="210"/>
        <end position="262"/>
    </location>
</feature>
<feature type="repeat" description="RCC1" evidence="21">
    <location>
        <begin position="55"/>
        <end position="106"/>
    </location>
</feature>
<keyword evidence="9" id="KW-0344">Guanine-nucleotide releasing factor</keyword>
<keyword evidence="11" id="KW-0970">Cilium biogenesis/degradation</keyword>
<organism evidence="24 25">
    <name type="scientific">Coilia grayii</name>
    <name type="common">Gray's grenadier anchovy</name>
    <dbReference type="NCBI Taxonomy" id="363190"/>
    <lineage>
        <taxon>Eukaryota</taxon>
        <taxon>Metazoa</taxon>
        <taxon>Chordata</taxon>
        <taxon>Craniata</taxon>
        <taxon>Vertebrata</taxon>
        <taxon>Euteleostomi</taxon>
        <taxon>Actinopterygii</taxon>
        <taxon>Neopterygii</taxon>
        <taxon>Teleostei</taxon>
        <taxon>Clupei</taxon>
        <taxon>Clupeiformes</taxon>
        <taxon>Clupeoidei</taxon>
        <taxon>Engraulidae</taxon>
        <taxon>Coilinae</taxon>
        <taxon>Coilia</taxon>
    </lineage>
</organism>
<evidence type="ECO:0000256" key="12">
    <source>
        <dbReference type="ARBA" id="ARBA00022846"/>
    </source>
</evidence>
<evidence type="ECO:0000256" key="10">
    <source>
        <dbReference type="ARBA" id="ARBA00022737"/>
    </source>
</evidence>
<keyword evidence="17" id="KW-0449">Lipoprotein</keyword>
<dbReference type="GO" id="GO:0005929">
    <property type="term" value="C:cilium"/>
    <property type="evidence" value="ECO:0007669"/>
    <property type="project" value="UniProtKB-ARBA"/>
</dbReference>
<feature type="compositionally biased region" description="Polar residues" evidence="22">
    <location>
        <begin position="887"/>
        <end position="900"/>
    </location>
</feature>
<proteinExistence type="predicted"/>
<evidence type="ECO:0000256" key="11">
    <source>
        <dbReference type="ARBA" id="ARBA00022794"/>
    </source>
</evidence>
<evidence type="ECO:0000256" key="5">
    <source>
        <dbReference type="ARBA" id="ARBA00022481"/>
    </source>
</evidence>
<accession>A0ABD1JKV4</accession>
<sequence>MAGETEDDIPESGAVFTFGKSKFADNVPSRFWLKNDTPSRICCGDEHTALITAKGKLFMFGSNNWGQLGFGTKTTVTKPTCVKALKTEKVKLAACGRNHTLVYTTQGNIYATGGNSEGQLGLGDYEERSTFQLVEFFTKQSPVKMLAAGSNTSAALTQNGTLYVWGDNSEGQIGLGKENNAVRPQKLLVGRPITWVACGYYHSALVTVDGELYTFGERDSGKLGLPTNKLANHRVPQLVEGITDRVLQVACGGGHTVALTEDALYTFGLGQFGQLGHGTFIFESRLPRTVDHFRKGRVQQVACGENHTAVITECGLLYTFGDGRHGKLGLGEENFTNQFKPTLCPRFLKYHVEAVTCGGCHMLVFASPRANVEEEVTMEEGDVTEDVWEKPYTELLGDTLGSTTLQRSLSARVRRRERERSPEQFGLMFRTLPPLSSAPLSTTSLPVPSHTLPPRLHPMDLEEQNELNLNLNRGRAKKSGLSSRLGKVKKEKSQGKMSSPAEASDDTESVKDLGETTDILNVTHVMQVDPSDHSLTLSPMQKKKVKRVKRRGKVPMPPHDRHPRPERRDGVTPKRAVPPKLLRSSSSGSLLSEGSASRASRHKVPQPRSSGKENVLVPTIAQSGTGADIGKGKRPEEDISKAGSEPTHKSPAAHTYTKRSKLKGQLIQMAKLVKSSSEKSMTAKTKGKDFSQDGNDELGIKLSTKEEIKLSKDKSQSVQKKSAAEEASGKMMGDKAKDLPKAKDIPKAKDTPKEKDIPKAKDTPTISVVKPKPSSVEVKAKDVKGEPLMVKSPELKARPAERTPKRDSASPRKTKEEVKSSETPRLAGKTDQSDQQQISLSLSEGNKKGRKTKAESKGPIVVAEAGGGSGREKTESDADRNKRSETQPDPTLSPTGTLSAVSSFAQDLDMETATNLVVRAVAGSQQFLSRPPGDSVSAQHTPHKTPSRERFTKQRAVSSASSKSQEEQSSTTTTKPAKRTAVSINVRPESESSNSEQREAEGSRQDDGDESADDTEKGGGKSKREEDESQEETESEGGGKSGSSSAEDDEEEEEEEDEKSGSEAKGAETDDDDDDDDDDDQVEGQEDEGDDSEDDEEGEDAESKLSESDEESKSESASEAGSQGDKLESEDTEEQEEEDEEEEEDVTVEEESEGEDDEAEGSKSEAEGESGEEEEEEEEESSAEEEEGEDEDDEEEEAEDDSGDNESEVEHEEGEDEQKESGEEEEEEESGEEEAESEAEDEEEGEEEDEESEEEEEEENEKEGSTEADDDEEEEEEESEESEEEEEEDRKAKPKVTTQKQQKATKSLKADAKAEAKQTRLTTAAKGSSRSGKKRSDGASPESQQSQFWEDVLPQYLNLK</sequence>
<dbReference type="EMBL" id="JBHFQA010000014">
    <property type="protein sequence ID" value="KAL2087778.1"/>
    <property type="molecule type" value="Genomic_DNA"/>
</dbReference>
<dbReference type="PANTHER" id="PTHR22872">
    <property type="entry name" value="BTK-BINDING PROTEIN-RELATED"/>
    <property type="match status" value="1"/>
</dbReference>
<feature type="compositionally biased region" description="Acidic residues" evidence="22">
    <location>
        <begin position="1069"/>
        <end position="1100"/>
    </location>
</feature>
<evidence type="ECO:0000256" key="22">
    <source>
        <dbReference type="SAM" id="MobiDB-lite"/>
    </source>
</evidence>
<dbReference type="Pfam" id="PF00415">
    <property type="entry name" value="RCC1"/>
    <property type="match status" value="1"/>
</dbReference>
<feature type="repeat" description="RCC1" evidence="21">
    <location>
        <begin position="160"/>
        <end position="209"/>
    </location>
</feature>
<dbReference type="Pfam" id="PF25390">
    <property type="entry name" value="WD40_RLD"/>
    <property type="match status" value="1"/>
</dbReference>
<protein>
    <recommendedName>
        <fullName evidence="20">X-linked retinitis pigmentosa GTPase regulator</fullName>
    </recommendedName>
</protein>
<evidence type="ECO:0000256" key="19">
    <source>
        <dbReference type="ARBA" id="ARBA00023305"/>
    </source>
</evidence>
<keyword evidence="25" id="KW-1185">Reference proteome</keyword>
<evidence type="ECO:0000256" key="20">
    <source>
        <dbReference type="ARBA" id="ARBA00073293"/>
    </source>
</evidence>